<sequence length="56" mass="6657">MEWCGFKKLKNVPESVILTYFETKKLRPPTLWSIYSMLKKTLNVKQNVHIAKFSKL</sequence>
<accession>A0A482VN90</accession>
<dbReference type="STRING" id="1661398.A0A482VN90"/>
<gene>
    <name evidence="1" type="ORF">BDFB_014498</name>
</gene>
<keyword evidence="2" id="KW-1185">Reference proteome</keyword>
<organism evidence="1 2">
    <name type="scientific">Asbolus verrucosus</name>
    <name type="common">Desert ironclad beetle</name>
    <dbReference type="NCBI Taxonomy" id="1661398"/>
    <lineage>
        <taxon>Eukaryota</taxon>
        <taxon>Metazoa</taxon>
        <taxon>Ecdysozoa</taxon>
        <taxon>Arthropoda</taxon>
        <taxon>Hexapoda</taxon>
        <taxon>Insecta</taxon>
        <taxon>Pterygota</taxon>
        <taxon>Neoptera</taxon>
        <taxon>Endopterygota</taxon>
        <taxon>Coleoptera</taxon>
        <taxon>Polyphaga</taxon>
        <taxon>Cucujiformia</taxon>
        <taxon>Tenebrionidae</taxon>
        <taxon>Pimeliinae</taxon>
        <taxon>Asbolus</taxon>
    </lineage>
</organism>
<reference evidence="1 2" key="1">
    <citation type="submission" date="2017-03" db="EMBL/GenBank/DDBJ databases">
        <title>Genome of the blue death feigning beetle - Asbolus verrucosus.</title>
        <authorList>
            <person name="Rider S.D."/>
        </authorList>
    </citation>
    <scope>NUCLEOTIDE SEQUENCE [LARGE SCALE GENOMIC DNA]</scope>
    <source>
        <strain evidence="1">Butters</strain>
        <tissue evidence="1">Head and leg muscle</tissue>
    </source>
</reference>
<dbReference type="EMBL" id="QDEB01080463">
    <property type="protein sequence ID" value="RZC34401.1"/>
    <property type="molecule type" value="Genomic_DNA"/>
</dbReference>
<proteinExistence type="predicted"/>
<comment type="caution">
    <text evidence="1">The sequence shown here is derived from an EMBL/GenBank/DDBJ whole genome shotgun (WGS) entry which is preliminary data.</text>
</comment>
<feature type="non-terminal residue" evidence="1">
    <location>
        <position position="56"/>
    </location>
</feature>
<protein>
    <submittedName>
        <fullName evidence="1">Uncharacterized protein</fullName>
    </submittedName>
</protein>
<evidence type="ECO:0000313" key="2">
    <source>
        <dbReference type="Proteomes" id="UP000292052"/>
    </source>
</evidence>
<dbReference type="OrthoDB" id="8196182at2759"/>
<dbReference type="Proteomes" id="UP000292052">
    <property type="component" value="Unassembled WGS sequence"/>
</dbReference>
<evidence type="ECO:0000313" key="1">
    <source>
        <dbReference type="EMBL" id="RZC34401.1"/>
    </source>
</evidence>
<name>A0A482VN90_ASBVE</name>
<dbReference type="AlphaFoldDB" id="A0A482VN90"/>